<protein>
    <recommendedName>
        <fullName evidence="3">Biogenesis of lysosome-related organelles complex 1 subunit 7</fullName>
    </recommendedName>
</protein>
<dbReference type="GO" id="GO:0031083">
    <property type="term" value="C:BLOC-1 complex"/>
    <property type="evidence" value="ECO:0007669"/>
    <property type="project" value="InterPro"/>
</dbReference>
<comment type="similarity">
    <text evidence="1">Belongs to the SNAPIN family.</text>
</comment>
<evidence type="ECO:0000313" key="5">
    <source>
        <dbReference type="Proteomes" id="UP001652660"/>
    </source>
</evidence>
<proteinExistence type="inferred from homology"/>
<dbReference type="PANTHER" id="PTHR31305:SF2">
    <property type="entry name" value="SNARE-ASSOCIATED PROTEIN SNAPIN"/>
    <property type="match status" value="1"/>
</dbReference>
<evidence type="ECO:0000256" key="4">
    <source>
        <dbReference type="SAM" id="MobiDB-lite"/>
    </source>
</evidence>
<feature type="compositionally biased region" description="Basic and acidic residues" evidence="4">
    <location>
        <begin position="1"/>
        <end position="10"/>
    </location>
</feature>
<dbReference type="Proteomes" id="UP001652660">
    <property type="component" value="Chromosome 5c"/>
</dbReference>
<name>A0A6P6SED7_COFAR</name>
<dbReference type="InterPro" id="IPR028119">
    <property type="entry name" value="Snapin/Pallidin/Snn1"/>
</dbReference>
<feature type="compositionally biased region" description="Polar residues" evidence="4">
    <location>
        <begin position="22"/>
        <end position="36"/>
    </location>
</feature>
<dbReference type="PANTHER" id="PTHR31305">
    <property type="entry name" value="SNARE-ASSOCIATED PROTEIN SNAPIN"/>
    <property type="match status" value="1"/>
</dbReference>
<keyword evidence="5" id="KW-1185">Reference proteome</keyword>
<dbReference type="InterPro" id="IPR017246">
    <property type="entry name" value="Snapin"/>
</dbReference>
<keyword evidence="2" id="KW-0175">Coiled coil</keyword>
<feature type="region of interest" description="Disordered" evidence="4">
    <location>
        <begin position="1"/>
        <end position="37"/>
    </location>
</feature>
<reference evidence="6" key="2">
    <citation type="submission" date="2025-08" db="UniProtKB">
        <authorList>
            <consortium name="RefSeq"/>
        </authorList>
    </citation>
    <scope>IDENTIFICATION</scope>
    <source>
        <tissue evidence="6">Leaves</tissue>
    </source>
</reference>
<evidence type="ECO:0000256" key="3">
    <source>
        <dbReference type="ARBA" id="ARBA00033330"/>
    </source>
</evidence>
<evidence type="ECO:0000313" key="6">
    <source>
        <dbReference type="RefSeq" id="XP_027064510.1"/>
    </source>
</evidence>
<dbReference type="GO" id="GO:0099078">
    <property type="term" value="C:BORC complex"/>
    <property type="evidence" value="ECO:0007669"/>
    <property type="project" value="TreeGrafter"/>
</dbReference>
<dbReference type="GO" id="GO:0007040">
    <property type="term" value="P:lysosome organization"/>
    <property type="evidence" value="ECO:0007669"/>
    <property type="project" value="TreeGrafter"/>
</dbReference>
<sequence>MAEETPEGHLVESMSAEEEASPNKNDGNDGTSSEESSLGRCLSTLISTIIQDFDNRAEHTLRSQDQLSFALHRLTAELDQLLDDAPLPFVMQHAARISGVRKRFTSLNSVLKSIQRRIDNIDRTLSAASLQDSVMFITAHCAHIE</sequence>
<dbReference type="RefSeq" id="XP_027064510.1">
    <property type="nucleotide sequence ID" value="XM_027208709.2"/>
</dbReference>
<dbReference type="GO" id="GO:0032418">
    <property type="term" value="P:lysosome localization"/>
    <property type="evidence" value="ECO:0007669"/>
    <property type="project" value="TreeGrafter"/>
</dbReference>
<dbReference type="Pfam" id="PF14712">
    <property type="entry name" value="Snapin_Pallidin"/>
    <property type="match status" value="1"/>
</dbReference>
<dbReference type="GeneID" id="113690712"/>
<dbReference type="AlphaFoldDB" id="A0A6P6SED7"/>
<accession>A0A6P6SED7</accession>
<dbReference type="OrthoDB" id="5399166at2759"/>
<dbReference type="GO" id="GO:0000149">
    <property type="term" value="F:SNARE binding"/>
    <property type="evidence" value="ECO:0007669"/>
    <property type="project" value="TreeGrafter"/>
</dbReference>
<evidence type="ECO:0000256" key="2">
    <source>
        <dbReference type="ARBA" id="ARBA00023054"/>
    </source>
</evidence>
<evidence type="ECO:0000256" key="1">
    <source>
        <dbReference type="ARBA" id="ARBA00006111"/>
    </source>
</evidence>
<gene>
    <name evidence="6" type="primary">LOC113690712</name>
</gene>
<dbReference type="GO" id="GO:0008333">
    <property type="term" value="P:endosome to lysosome transport"/>
    <property type="evidence" value="ECO:0007669"/>
    <property type="project" value="TreeGrafter"/>
</dbReference>
<dbReference type="GO" id="GO:0006886">
    <property type="term" value="P:intracellular protein transport"/>
    <property type="evidence" value="ECO:0007669"/>
    <property type="project" value="InterPro"/>
</dbReference>
<organism evidence="5 6">
    <name type="scientific">Coffea arabica</name>
    <name type="common">Arabian coffee</name>
    <dbReference type="NCBI Taxonomy" id="13443"/>
    <lineage>
        <taxon>Eukaryota</taxon>
        <taxon>Viridiplantae</taxon>
        <taxon>Streptophyta</taxon>
        <taxon>Embryophyta</taxon>
        <taxon>Tracheophyta</taxon>
        <taxon>Spermatophyta</taxon>
        <taxon>Magnoliopsida</taxon>
        <taxon>eudicotyledons</taxon>
        <taxon>Gunneridae</taxon>
        <taxon>Pentapetalae</taxon>
        <taxon>asterids</taxon>
        <taxon>lamiids</taxon>
        <taxon>Gentianales</taxon>
        <taxon>Rubiaceae</taxon>
        <taxon>Ixoroideae</taxon>
        <taxon>Gardenieae complex</taxon>
        <taxon>Bertiereae - Coffeeae clade</taxon>
        <taxon>Coffeeae</taxon>
        <taxon>Coffea</taxon>
    </lineage>
</organism>
<reference evidence="5" key="1">
    <citation type="journal article" date="2025" name="Foods">
        <title>Unveiling the Microbial Signatures of Arabica Coffee Cherries: Insights into Ripeness Specific Diversity, Functional Traits, and Implications for Quality and Safety.</title>
        <authorList>
            <consortium name="RefSeq"/>
            <person name="Tenea G.N."/>
            <person name="Cifuentes V."/>
            <person name="Reyes P."/>
            <person name="Cevallos-Vallejos M."/>
        </authorList>
    </citation>
    <scope>NUCLEOTIDE SEQUENCE [LARGE SCALE GENOMIC DNA]</scope>
</reference>